<name>A0A2W7R6J2_9BACT</name>
<evidence type="ECO:0000313" key="6">
    <source>
        <dbReference type="Proteomes" id="UP000249115"/>
    </source>
</evidence>
<dbReference type="Proteomes" id="UP000249115">
    <property type="component" value="Unassembled WGS sequence"/>
</dbReference>
<feature type="domain" description="GH10" evidence="4">
    <location>
        <begin position="19"/>
        <end position="94"/>
    </location>
</feature>
<accession>A0A2W7R6J2</accession>
<dbReference type="AlphaFoldDB" id="A0A2W7R6J2"/>
<keyword evidence="5" id="KW-0326">Glycosidase</keyword>
<dbReference type="SUPFAM" id="SSF51445">
    <property type="entry name" value="(Trans)glycosidases"/>
    <property type="match status" value="1"/>
</dbReference>
<evidence type="ECO:0000259" key="4">
    <source>
        <dbReference type="PROSITE" id="PS51760"/>
    </source>
</evidence>
<organism evidence="5 6">
    <name type="scientific">Algoriphagus ratkowskyi</name>
    <dbReference type="NCBI Taxonomy" id="57028"/>
    <lineage>
        <taxon>Bacteria</taxon>
        <taxon>Pseudomonadati</taxon>
        <taxon>Bacteroidota</taxon>
        <taxon>Cytophagia</taxon>
        <taxon>Cytophagales</taxon>
        <taxon>Cyclobacteriaceae</taxon>
        <taxon>Algoriphagus</taxon>
    </lineage>
</organism>
<gene>
    <name evidence="5" type="ORF">LV84_02452</name>
</gene>
<sequence>MLRTTLTFILLTVIFSAQKPKDDGLKDLFKDSFFIGVAVNVQQVSGKETGALAVIEKHFNSLSPENGLKWEKVIQNWIVLILSLEMIMWTWGKN</sequence>
<dbReference type="InterPro" id="IPR001000">
    <property type="entry name" value="GH10_dom"/>
</dbReference>
<evidence type="ECO:0000313" key="5">
    <source>
        <dbReference type="EMBL" id="PZX56084.1"/>
    </source>
</evidence>
<evidence type="ECO:0000256" key="1">
    <source>
        <dbReference type="ARBA" id="ARBA00022801"/>
    </source>
</evidence>
<dbReference type="EMBL" id="QKZU01000008">
    <property type="protein sequence ID" value="PZX56084.1"/>
    <property type="molecule type" value="Genomic_DNA"/>
</dbReference>
<keyword evidence="2" id="KW-0119">Carbohydrate metabolism</keyword>
<dbReference type="Pfam" id="PF00331">
    <property type="entry name" value="Glyco_hydro_10"/>
    <property type="match status" value="1"/>
</dbReference>
<keyword evidence="5" id="KW-0858">Xylan degradation</keyword>
<keyword evidence="3" id="KW-0624">Polysaccharide degradation</keyword>
<dbReference type="GO" id="GO:0004553">
    <property type="term" value="F:hydrolase activity, hydrolyzing O-glycosyl compounds"/>
    <property type="evidence" value="ECO:0007669"/>
    <property type="project" value="InterPro"/>
</dbReference>
<evidence type="ECO:0000256" key="3">
    <source>
        <dbReference type="ARBA" id="ARBA00023326"/>
    </source>
</evidence>
<comment type="caution">
    <text evidence="5">The sequence shown here is derived from an EMBL/GenBank/DDBJ whole genome shotgun (WGS) entry which is preliminary data.</text>
</comment>
<protein>
    <submittedName>
        <fullName evidence="5">Endo-1,4-beta-xylanase</fullName>
    </submittedName>
</protein>
<dbReference type="Gene3D" id="3.20.20.80">
    <property type="entry name" value="Glycosidases"/>
    <property type="match status" value="1"/>
</dbReference>
<dbReference type="PROSITE" id="PS51760">
    <property type="entry name" value="GH10_2"/>
    <property type="match status" value="1"/>
</dbReference>
<dbReference type="GO" id="GO:0045493">
    <property type="term" value="P:xylan catabolic process"/>
    <property type="evidence" value="ECO:0007669"/>
    <property type="project" value="UniProtKB-KW"/>
</dbReference>
<reference evidence="5 6" key="1">
    <citation type="submission" date="2018-06" db="EMBL/GenBank/DDBJ databases">
        <title>Genomic Encyclopedia of Archaeal and Bacterial Type Strains, Phase II (KMG-II): from individual species to whole genera.</title>
        <authorList>
            <person name="Goeker M."/>
        </authorList>
    </citation>
    <scope>NUCLEOTIDE SEQUENCE [LARGE SCALE GENOMIC DNA]</scope>
    <source>
        <strain evidence="5 6">DSM 22686</strain>
    </source>
</reference>
<dbReference type="InterPro" id="IPR017853">
    <property type="entry name" value="GH"/>
</dbReference>
<proteinExistence type="predicted"/>
<keyword evidence="1 5" id="KW-0378">Hydrolase</keyword>
<evidence type="ECO:0000256" key="2">
    <source>
        <dbReference type="ARBA" id="ARBA00023277"/>
    </source>
</evidence>